<gene>
    <name evidence="1" type="ORF">Rhe02_21260</name>
</gene>
<keyword evidence="2" id="KW-1185">Reference proteome</keyword>
<proteinExistence type="predicted"/>
<protein>
    <submittedName>
        <fullName evidence="1">Uncharacterized protein</fullName>
    </submittedName>
</protein>
<name>A0A8J3VDZ9_9ACTN</name>
<dbReference type="AlphaFoldDB" id="A0A8J3VDZ9"/>
<accession>A0A8J3VDZ9</accession>
<organism evidence="1 2">
    <name type="scientific">Rhizocola hellebori</name>
    <dbReference type="NCBI Taxonomy" id="1392758"/>
    <lineage>
        <taxon>Bacteria</taxon>
        <taxon>Bacillati</taxon>
        <taxon>Actinomycetota</taxon>
        <taxon>Actinomycetes</taxon>
        <taxon>Micromonosporales</taxon>
        <taxon>Micromonosporaceae</taxon>
        <taxon>Rhizocola</taxon>
    </lineage>
</organism>
<sequence length="319" mass="34429">MTVRVARGASLRALVLYLRAADTAGTGRREILAVLTEQFALPFDDARLAMDRVQGGVTRALTGNPANKPDSVKDPLAWMSYRLTLGLPVDDDVLGPSAEELASAEALLERARRGEPTHGTEDVAVALEVARLAVASQEPDRVRLHLLLEAATSLSVAAEACIVQLGQQPCAPEGSQEWADGVALAAAARQVTAKFAAQPDPKLEERGFGLVGRIVTRILGQCHAFVGRAMMESARCIQRNGDPHRAATHLEALLADFEVLVDRFEADDPLDDDPFDEDVIALEHLLAAVELIIEVRGSSAELDSLRHRTKQVLDRLLTC</sequence>
<evidence type="ECO:0000313" key="2">
    <source>
        <dbReference type="Proteomes" id="UP000612899"/>
    </source>
</evidence>
<dbReference type="EMBL" id="BONY01000010">
    <property type="protein sequence ID" value="GIH04059.1"/>
    <property type="molecule type" value="Genomic_DNA"/>
</dbReference>
<reference evidence="1" key="1">
    <citation type="submission" date="2021-01" db="EMBL/GenBank/DDBJ databases">
        <title>Whole genome shotgun sequence of Rhizocola hellebori NBRC 109834.</title>
        <authorList>
            <person name="Komaki H."/>
            <person name="Tamura T."/>
        </authorList>
    </citation>
    <scope>NUCLEOTIDE SEQUENCE</scope>
    <source>
        <strain evidence="1">NBRC 109834</strain>
    </source>
</reference>
<evidence type="ECO:0000313" key="1">
    <source>
        <dbReference type="EMBL" id="GIH04059.1"/>
    </source>
</evidence>
<dbReference type="Proteomes" id="UP000612899">
    <property type="component" value="Unassembled WGS sequence"/>
</dbReference>
<comment type="caution">
    <text evidence="1">The sequence shown here is derived from an EMBL/GenBank/DDBJ whole genome shotgun (WGS) entry which is preliminary data.</text>
</comment>